<evidence type="ECO:0000313" key="7">
    <source>
        <dbReference type="Proteomes" id="UP001593833"/>
    </source>
</evidence>
<proteinExistence type="predicted"/>
<organism evidence="6 7">
    <name type="scientific">Eiseniibacteriota bacterium</name>
    <dbReference type="NCBI Taxonomy" id="2212470"/>
    <lineage>
        <taxon>Bacteria</taxon>
        <taxon>Candidatus Eiseniibacteriota</taxon>
    </lineage>
</organism>
<dbReference type="SUPFAM" id="SSF102114">
    <property type="entry name" value="Radical SAM enzymes"/>
    <property type="match status" value="1"/>
</dbReference>
<accession>A0ABV6YJ59</accession>
<sequence length="292" mass="33627">MRHILYGIQYMLRHHVLGKPGPLICGLTLTNRCNLRCQHCRIPTRGARDLSWREATQVIDSYREQGGRCLYLQGGEPLLWRDGERGMEDIVEYAREVGYLTVVVYTNGTLPLETSADTLFVSVDGLKETHDALRGKSFAKIIANIQDSLHPSLYINFTINSRNKDEVEGFCAYIEGLKQIKGTFFYLHTPYYGQDELCLEPAEKERILKDLMRYGKRYRLLNSRAGLRSALKNDWKRPLDICTVYEKGKTYECCRFSGDPELCEKCGYLSYAEIDRALRLHPSAILNALKYF</sequence>
<dbReference type="InterPro" id="IPR050377">
    <property type="entry name" value="Radical_SAM_PqqE_MftC-like"/>
</dbReference>
<gene>
    <name evidence="6" type="ORF">ACFL6M_01445</name>
</gene>
<evidence type="ECO:0000256" key="3">
    <source>
        <dbReference type="ARBA" id="ARBA00023004"/>
    </source>
</evidence>
<name>A0ABV6YJ59_UNCEI</name>
<dbReference type="SFLD" id="SFLDG01067">
    <property type="entry name" value="SPASM/twitch_domain_containing"/>
    <property type="match status" value="1"/>
</dbReference>
<evidence type="ECO:0000313" key="6">
    <source>
        <dbReference type="EMBL" id="MFC1572239.1"/>
    </source>
</evidence>
<evidence type="ECO:0000256" key="1">
    <source>
        <dbReference type="ARBA" id="ARBA00022691"/>
    </source>
</evidence>
<dbReference type="Gene3D" id="3.20.20.70">
    <property type="entry name" value="Aldolase class I"/>
    <property type="match status" value="1"/>
</dbReference>
<keyword evidence="2" id="KW-0479">Metal-binding</keyword>
<dbReference type="SFLD" id="SFLDS00029">
    <property type="entry name" value="Radical_SAM"/>
    <property type="match status" value="1"/>
</dbReference>
<comment type="caution">
    <text evidence="6">The sequence shown here is derived from an EMBL/GenBank/DDBJ whole genome shotgun (WGS) entry which is preliminary data.</text>
</comment>
<dbReference type="InterPro" id="IPR013785">
    <property type="entry name" value="Aldolase_TIM"/>
</dbReference>
<dbReference type="PANTHER" id="PTHR11228">
    <property type="entry name" value="RADICAL SAM DOMAIN PROTEIN"/>
    <property type="match status" value="1"/>
</dbReference>
<protein>
    <submittedName>
        <fullName evidence="6">Radical SAM protein</fullName>
    </submittedName>
</protein>
<dbReference type="Proteomes" id="UP001593833">
    <property type="component" value="Unassembled WGS sequence"/>
</dbReference>
<dbReference type="EMBL" id="JBHPKH010000008">
    <property type="protein sequence ID" value="MFC1572239.1"/>
    <property type="molecule type" value="Genomic_DNA"/>
</dbReference>
<dbReference type="PANTHER" id="PTHR11228:SF7">
    <property type="entry name" value="PQQA PEPTIDE CYCLASE"/>
    <property type="match status" value="1"/>
</dbReference>
<keyword evidence="1" id="KW-0949">S-adenosyl-L-methionine</keyword>
<keyword evidence="7" id="KW-1185">Reference proteome</keyword>
<feature type="domain" description="Radical SAM core" evidence="5">
    <location>
        <begin position="19"/>
        <end position="217"/>
    </location>
</feature>
<keyword evidence="4" id="KW-0411">Iron-sulfur</keyword>
<reference evidence="6 7" key="1">
    <citation type="submission" date="2024-09" db="EMBL/GenBank/DDBJ databases">
        <authorList>
            <person name="D'Angelo T."/>
        </authorList>
    </citation>
    <scope>NUCLEOTIDE SEQUENCE [LARGE SCALE GENOMIC DNA]</scope>
    <source>
        <strain evidence="6">SAG AM-320-E07</strain>
    </source>
</reference>
<dbReference type="PROSITE" id="PS51918">
    <property type="entry name" value="RADICAL_SAM"/>
    <property type="match status" value="1"/>
</dbReference>
<keyword evidence="3" id="KW-0408">Iron</keyword>
<evidence type="ECO:0000256" key="2">
    <source>
        <dbReference type="ARBA" id="ARBA00022723"/>
    </source>
</evidence>
<dbReference type="CDD" id="cd01335">
    <property type="entry name" value="Radical_SAM"/>
    <property type="match status" value="1"/>
</dbReference>
<dbReference type="InterPro" id="IPR058240">
    <property type="entry name" value="rSAM_sf"/>
</dbReference>
<evidence type="ECO:0000256" key="4">
    <source>
        <dbReference type="ARBA" id="ARBA00023014"/>
    </source>
</evidence>
<dbReference type="Pfam" id="PF04055">
    <property type="entry name" value="Radical_SAM"/>
    <property type="match status" value="1"/>
</dbReference>
<dbReference type="InterPro" id="IPR007197">
    <property type="entry name" value="rSAM"/>
</dbReference>
<evidence type="ECO:0000259" key="5">
    <source>
        <dbReference type="PROSITE" id="PS51918"/>
    </source>
</evidence>